<feature type="domain" description="NADP-dependent oxidoreductase" evidence="2">
    <location>
        <begin position="33"/>
        <end position="321"/>
    </location>
</feature>
<proteinExistence type="predicted"/>
<comment type="caution">
    <text evidence="3">The sequence shown here is derived from an EMBL/GenBank/DDBJ whole genome shotgun (WGS) entry which is preliminary data.</text>
</comment>
<dbReference type="Gene3D" id="3.20.20.100">
    <property type="entry name" value="NADP-dependent oxidoreductase domain"/>
    <property type="match status" value="1"/>
</dbReference>
<dbReference type="PANTHER" id="PTHR43625:SF78">
    <property type="entry name" value="PYRIDOXAL REDUCTASE-RELATED"/>
    <property type="match status" value="1"/>
</dbReference>
<dbReference type="GO" id="GO:0016491">
    <property type="term" value="F:oxidoreductase activity"/>
    <property type="evidence" value="ECO:0007669"/>
    <property type="project" value="UniProtKB-KW"/>
</dbReference>
<organism evidence="3 4">
    <name type="scientific">Favolaschia claudopus</name>
    <dbReference type="NCBI Taxonomy" id="2862362"/>
    <lineage>
        <taxon>Eukaryota</taxon>
        <taxon>Fungi</taxon>
        <taxon>Dikarya</taxon>
        <taxon>Basidiomycota</taxon>
        <taxon>Agaricomycotina</taxon>
        <taxon>Agaricomycetes</taxon>
        <taxon>Agaricomycetidae</taxon>
        <taxon>Agaricales</taxon>
        <taxon>Marasmiineae</taxon>
        <taxon>Mycenaceae</taxon>
        <taxon>Favolaschia</taxon>
    </lineage>
</organism>
<dbReference type="EMBL" id="JAWWNJ010000011">
    <property type="protein sequence ID" value="KAK7044578.1"/>
    <property type="molecule type" value="Genomic_DNA"/>
</dbReference>
<protein>
    <submittedName>
        <fullName evidence="3">Aldo/keto reductase</fullName>
    </submittedName>
</protein>
<dbReference type="Pfam" id="PF00248">
    <property type="entry name" value="Aldo_ket_red"/>
    <property type="match status" value="1"/>
</dbReference>
<dbReference type="Proteomes" id="UP001362999">
    <property type="component" value="Unassembled WGS sequence"/>
</dbReference>
<dbReference type="CDD" id="cd19077">
    <property type="entry name" value="AKR_AKR8A1-2"/>
    <property type="match status" value="1"/>
</dbReference>
<dbReference type="AlphaFoldDB" id="A0AAW0CZC5"/>
<keyword evidence="4" id="KW-1185">Reference proteome</keyword>
<evidence type="ECO:0000313" key="3">
    <source>
        <dbReference type="EMBL" id="KAK7044578.1"/>
    </source>
</evidence>
<reference evidence="3 4" key="1">
    <citation type="journal article" date="2024" name="J Genomics">
        <title>Draft genome sequencing and assembly of Favolaschia claudopus CIRM-BRFM 2984 isolated from oak limbs.</title>
        <authorList>
            <person name="Navarro D."/>
            <person name="Drula E."/>
            <person name="Chaduli D."/>
            <person name="Cazenave R."/>
            <person name="Ahrendt S."/>
            <person name="Wang J."/>
            <person name="Lipzen A."/>
            <person name="Daum C."/>
            <person name="Barry K."/>
            <person name="Grigoriev I.V."/>
            <person name="Favel A."/>
            <person name="Rosso M.N."/>
            <person name="Martin F."/>
        </authorList>
    </citation>
    <scope>NUCLEOTIDE SEQUENCE [LARGE SCALE GENOMIC DNA]</scope>
    <source>
        <strain evidence="3 4">CIRM-BRFM 2984</strain>
    </source>
</reference>
<dbReference type="PANTHER" id="PTHR43625">
    <property type="entry name" value="AFLATOXIN B1 ALDEHYDE REDUCTASE"/>
    <property type="match status" value="1"/>
</dbReference>
<sequence>MTVKTTHLGGTASGVVVGRVAHGLMTMHLRATELSDEICFASIKAGVDRLPPGVKMILNSGDFYSSTMGLQNVEMLGRFYAKYPEYADKTFLSVKGSVDVTAGIKPDCSIENMRKSVINIAKALGTHKKMDLFQPARVDKTMSIEEILNNLVVLVKEGHFAHIGLSECRAETLRRAHAVHPITAAEIEVSLTAYEAETKQVIATANELGIAVLGYSPVGHAMLTGKIQSVADLPENDWRRHFDRFQADNLQHNLSITSIIANIAAQKGVTQAQVAIAWVASLGQHVIPLPGSSASERTLENCAAGDVILSAEEIKALTAFAEAGAVKGARYGGAQEAALWG</sequence>
<dbReference type="InterPro" id="IPR050791">
    <property type="entry name" value="Aldo-Keto_reductase"/>
</dbReference>
<evidence type="ECO:0000256" key="1">
    <source>
        <dbReference type="ARBA" id="ARBA00023002"/>
    </source>
</evidence>
<dbReference type="GO" id="GO:0005737">
    <property type="term" value="C:cytoplasm"/>
    <property type="evidence" value="ECO:0007669"/>
    <property type="project" value="TreeGrafter"/>
</dbReference>
<gene>
    <name evidence="3" type="ORF">R3P38DRAFT_3258697</name>
</gene>
<keyword evidence="1" id="KW-0560">Oxidoreductase</keyword>
<dbReference type="InterPro" id="IPR023210">
    <property type="entry name" value="NADP_OxRdtase_dom"/>
</dbReference>
<dbReference type="InterPro" id="IPR036812">
    <property type="entry name" value="NAD(P)_OxRdtase_dom_sf"/>
</dbReference>
<accession>A0AAW0CZC5</accession>
<evidence type="ECO:0000313" key="4">
    <source>
        <dbReference type="Proteomes" id="UP001362999"/>
    </source>
</evidence>
<evidence type="ECO:0000259" key="2">
    <source>
        <dbReference type="Pfam" id="PF00248"/>
    </source>
</evidence>
<dbReference type="SUPFAM" id="SSF51430">
    <property type="entry name" value="NAD(P)-linked oxidoreductase"/>
    <property type="match status" value="1"/>
</dbReference>
<name>A0AAW0CZC5_9AGAR</name>